<gene>
    <name evidence="2" type="ORF">MNAB215_4229</name>
</gene>
<feature type="region of interest" description="Disordered" evidence="1">
    <location>
        <begin position="112"/>
        <end position="180"/>
    </location>
</feature>
<dbReference type="EMBL" id="FUEZ01000004">
    <property type="protein sequence ID" value="SPM42011.1"/>
    <property type="molecule type" value="Genomic_DNA"/>
</dbReference>
<dbReference type="AlphaFoldDB" id="A0A2U3PE33"/>
<reference evidence="2 3" key="1">
    <citation type="submission" date="2017-01" db="EMBL/GenBank/DDBJ databases">
        <authorList>
            <consortium name="Urmite Genomes"/>
        </authorList>
    </citation>
    <scope>NUCLEOTIDE SEQUENCE [LARGE SCALE GENOMIC DNA]</scope>
    <source>
        <strain evidence="2 3">AB215</strain>
    </source>
</reference>
<dbReference type="Proteomes" id="UP000240424">
    <property type="component" value="Unassembled WGS sequence"/>
</dbReference>
<keyword evidence="3" id="KW-1185">Reference proteome</keyword>
<proteinExistence type="predicted"/>
<name>A0A2U3PE33_9MYCO</name>
<evidence type="ECO:0000313" key="2">
    <source>
        <dbReference type="EMBL" id="SPM42011.1"/>
    </source>
</evidence>
<organism evidence="2 3">
    <name type="scientific">Mycobacterium numidiamassiliense</name>
    <dbReference type="NCBI Taxonomy" id="1841861"/>
    <lineage>
        <taxon>Bacteria</taxon>
        <taxon>Bacillati</taxon>
        <taxon>Actinomycetota</taxon>
        <taxon>Actinomycetes</taxon>
        <taxon>Mycobacteriales</taxon>
        <taxon>Mycobacteriaceae</taxon>
        <taxon>Mycobacterium</taxon>
    </lineage>
</organism>
<feature type="compositionally biased region" description="Low complexity" evidence="1">
    <location>
        <begin position="125"/>
        <end position="156"/>
    </location>
</feature>
<sequence length="180" mass="18477">MNQAVRVAPVALVDLAVPVPVDLADPVLVDRAVPVDPVSTRAAPVDPVDLAVPVPVDLAVRDTPADLAVLAARVDPVDRVVLGTVTPNAVTSTALRGATDLRPGDRVSLRDRRGIDRCRRPEAHGTTARSTTGATRRTRSGTLDSTSGASTSSESGSRCKHSATTTPASPLGEAGVVLSP</sequence>
<evidence type="ECO:0000256" key="1">
    <source>
        <dbReference type="SAM" id="MobiDB-lite"/>
    </source>
</evidence>
<protein>
    <submittedName>
        <fullName evidence="2">Uncharacterized protein</fullName>
    </submittedName>
</protein>
<feature type="compositionally biased region" description="Basic and acidic residues" evidence="1">
    <location>
        <begin position="112"/>
        <end position="123"/>
    </location>
</feature>
<accession>A0A2U3PE33</accession>
<evidence type="ECO:0000313" key="3">
    <source>
        <dbReference type="Proteomes" id="UP000240424"/>
    </source>
</evidence>